<sequence>MYAEDRPPPRYVEVVLHNTIGKSNHASFEHFDLCSFYCKSWPCFGLMYAEDRPPPRYYMLKLFCVMPWGIELYIIRTF</sequence>
<gene>
    <name evidence="1" type="ORF">CEXT_607641</name>
</gene>
<name>A0AAV4NDN1_CAEEX</name>
<evidence type="ECO:0000313" key="1">
    <source>
        <dbReference type="EMBL" id="GIX82459.1"/>
    </source>
</evidence>
<dbReference type="Proteomes" id="UP001054945">
    <property type="component" value="Unassembled WGS sequence"/>
</dbReference>
<keyword evidence="2" id="KW-1185">Reference proteome</keyword>
<evidence type="ECO:0000313" key="2">
    <source>
        <dbReference type="Proteomes" id="UP001054945"/>
    </source>
</evidence>
<dbReference type="EMBL" id="BPLR01003240">
    <property type="protein sequence ID" value="GIX82459.1"/>
    <property type="molecule type" value="Genomic_DNA"/>
</dbReference>
<proteinExistence type="predicted"/>
<organism evidence="1 2">
    <name type="scientific">Caerostris extrusa</name>
    <name type="common">Bark spider</name>
    <name type="synonym">Caerostris bankana</name>
    <dbReference type="NCBI Taxonomy" id="172846"/>
    <lineage>
        <taxon>Eukaryota</taxon>
        <taxon>Metazoa</taxon>
        <taxon>Ecdysozoa</taxon>
        <taxon>Arthropoda</taxon>
        <taxon>Chelicerata</taxon>
        <taxon>Arachnida</taxon>
        <taxon>Araneae</taxon>
        <taxon>Araneomorphae</taxon>
        <taxon>Entelegynae</taxon>
        <taxon>Araneoidea</taxon>
        <taxon>Araneidae</taxon>
        <taxon>Caerostris</taxon>
    </lineage>
</organism>
<reference evidence="1 2" key="1">
    <citation type="submission" date="2021-06" db="EMBL/GenBank/DDBJ databases">
        <title>Caerostris extrusa draft genome.</title>
        <authorList>
            <person name="Kono N."/>
            <person name="Arakawa K."/>
        </authorList>
    </citation>
    <scope>NUCLEOTIDE SEQUENCE [LARGE SCALE GENOMIC DNA]</scope>
</reference>
<protein>
    <submittedName>
        <fullName evidence="1">Uncharacterized protein</fullName>
    </submittedName>
</protein>
<comment type="caution">
    <text evidence="1">The sequence shown here is derived from an EMBL/GenBank/DDBJ whole genome shotgun (WGS) entry which is preliminary data.</text>
</comment>
<accession>A0AAV4NDN1</accession>
<dbReference type="AlphaFoldDB" id="A0AAV4NDN1"/>